<keyword evidence="3 5" id="KW-0697">Rotamase</keyword>
<gene>
    <name evidence="8" type="ORF">BSP0115_LOCUS10468</name>
</gene>
<reference evidence="8" key="1">
    <citation type="submission" date="2021-01" db="EMBL/GenBank/DDBJ databases">
        <authorList>
            <person name="Corre E."/>
            <person name="Pelletier E."/>
            <person name="Niang G."/>
            <person name="Scheremetjew M."/>
            <person name="Finn R."/>
            <person name="Kale V."/>
            <person name="Holt S."/>
            <person name="Cochrane G."/>
            <person name="Meng A."/>
            <person name="Brown T."/>
            <person name="Cohen L."/>
        </authorList>
    </citation>
    <scope>NUCLEOTIDE SEQUENCE</scope>
    <source>
        <strain evidence="8">Ms1</strain>
    </source>
</reference>
<proteinExistence type="predicted"/>
<dbReference type="Pfam" id="PF00254">
    <property type="entry name" value="FKBP_C"/>
    <property type="match status" value="1"/>
</dbReference>
<evidence type="ECO:0000256" key="3">
    <source>
        <dbReference type="ARBA" id="ARBA00023110"/>
    </source>
</evidence>
<dbReference type="Gene3D" id="3.10.50.40">
    <property type="match status" value="1"/>
</dbReference>
<evidence type="ECO:0000256" key="6">
    <source>
        <dbReference type="SAM" id="MobiDB-lite"/>
    </source>
</evidence>
<dbReference type="PANTHER" id="PTHR43811">
    <property type="entry name" value="FKBP-TYPE PEPTIDYL-PROLYL CIS-TRANS ISOMERASE FKPA"/>
    <property type="match status" value="1"/>
</dbReference>
<organism evidence="8">
    <name type="scientific">Bicosoecida sp. CB-2014</name>
    <dbReference type="NCBI Taxonomy" id="1486930"/>
    <lineage>
        <taxon>Eukaryota</taxon>
        <taxon>Sar</taxon>
        <taxon>Stramenopiles</taxon>
        <taxon>Bigyra</taxon>
        <taxon>Opalozoa</taxon>
        <taxon>Bicosoecida</taxon>
    </lineage>
</organism>
<evidence type="ECO:0000259" key="7">
    <source>
        <dbReference type="PROSITE" id="PS50059"/>
    </source>
</evidence>
<dbReference type="EC" id="5.2.1.8" evidence="2 5"/>
<sequence>MSRAHATVRAASAAVSGQDAVRRLEVTPWGAPHRRWLTRGRAVCSAQAESTSAAGAAGDASDTDDDEDDDGDSGFIETESGLFMRDVTVGRGPVPQPGEKVTIHYSVFEASEVRPLESTWKTGFPFAFWVGDNRALKGVDEAVRSMRVGGRRELIVPPALGFGRRSQPPDMTLLIELDLLRIGEAGAFMQFMRRWFGSPEGDTDQGDGMTPPVPRKAKGDAVEEGAAVGEAAARVDDAGRASGRG</sequence>
<dbReference type="InterPro" id="IPR046357">
    <property type="entry name" value="PPIase_dom_sf"/>
</dbReference>
<feature type="domain" description="PPIase FKBP-type" evidence="7">
    <location>
        <begin position="98"/>
        <end position="183"/>
    </location>
</feature>
<protein>
    <recommendedName>
        <fullName evidence="2 5">peptidylprolyl isomerase</fullName>
        <ecNumber evidence="2 5">5.2.1.8</ecNumber>
    </recommendedName>
</protein>
<accession>A0A7S1G991</accession>
<dbReference type="SUPFAM" id="SSF54534">
    <property type="entry name" value="FKBP-like"/>
    <property type="match status" value="1"/>
</dbReference>
<evidence type="ECO:0000313" key="8">
    <source>
        <dbReference type="EMBL" id="CAD8917207.1"/>
    </source>
</evidence>
<dbReference type="InterPro" id="IPR001179">
    <property type="entry name" value="PPIase_FKBP_dom"/>
</dbReference>
<feature type="compositionally biased region" description="Low complexity" evidence="6">
    <location>
        <begin position="48"/>
        <end position="60"/>
    </location>
</feature>
<dbReference type="PANTHER" id="PTHR43811:SF26">
    <property type="entry name" value="PEPTIDYL-PROLYL CIS-TRANS ISOMERASE FKBP16-1, CHLOROPLASTIC"/>
    <property type="match status" value="1"/>
</dbReference>
<evidence type="ECO:0000256" key="1">
    <source>
        <dbReference type="ARBA" id="ARBA00000971"/>
    </source>
</evidence>
<keyword evidence="4 5" id="KW-0413">Isomerase</keyword>
<dbReference type="EMBL" id="HBFS01015632">
    <property type="protein sequence ID" value="CAD8917207.1"/>
    <property type="molecule type" value="Transcribed_RNA"/>
</dbReference>
<evidence type="ECO:0000256" key="5">
    <source>
        <dbReference type="PROSITE-ProRule" id="PRU00277"/>
    </source>
</evidence>
<name>A0A7S1G991_9STRA</name>
<dbReference type="AlphaFoldDB" id="A0A7S1G991"/>
<dbReference type="PROSITE" id="PS50059">
    <property type="entry name" value="FKBP_PPIASE"/>
    <property type="match status" value="1"/>
</dbReference>
<feature type="compositionally biased region" description="Acidic residues" evidence="6">
    <location>
        <begin position="61"/>
        <end position="72"/>
    </location>
</feature>
<feature type="region of interest" description="Disordered" evidence="6">
    <location>
        <begin position="47"/>
        <end position="77"/>
    </location>
</feature>
<comment type="catalytic activity">
    <reaction evidence="1 5">
        <text>[protein]-peptidylproline (omega=180) = [protein]-peptidylproline (omega=0)</text>
        <dbReference type="Rhea" id="RHEA:16237"/>
        <dbReference type="Rhea" id="RHEA-COMP:10747"/>
        <dbReference type="Rhea" id="RHEA-COMP:10748"/>
        <dbReference type="ChEBI" id="CHEBI:83833"/>
        <dbReference type="ChEBI" id="CHEBI:83834"/>
        <dbReference type="EC" id="5.2.1.8"/>
    </reaction>
</comment>
<feature type="region of interest" description="Disordered" evidence="6">
    <location>
        <begin position="199"/>
        <end position="245"/>
    </location>
</feature>
<evidence type="ECO:0000256" key="4">
    <source>
        <dbReference type="ARBA" id="ARBA00023235"/>
    </source>
</evidence>
<dbReference type="GO" id="GO:0003755">
    <property type="term" value="F:peptidyl-prolyl cis-trans isomerase activity"/>
    <property type="evidence" value="ECO:0007669"/>
    <property type="project" value="UniProtKB-KW"/>
</dbReference>
<evidence type="ECO:0000256" key="2">
    <source>
        <dbReference type="ARBA" id="ARBA00013194"/>
    </source>
</evidence>